<dbReference type="PANTHER" id="PTHR31297">
    <property type="entry name" value="GLUCAN ENDO-1,6-BETA-GLUCOSIDASE B"/>
    <property type="match status" value="1"/>
</dbReference>
<keyword evidence="5" id="KW-0735">Signal-anchor</keyword>
<comment type="subcellular location">
    <subcellularLocation>
        <location evidence="1">Cell membrane</location>
        <topology evidence="1">Single-pass type II membrane protein</topology>
    </subcellularLocation>
</comment>
<dbReference type="PANTHER" id="PTHR31297:SF34">
    <property type="entry name" value="GLUCAN 1,3-BETA-GLUCOSIDASE 2"/>
    <property type="match status" value="1"/>
</dbReference>
<comment type="function">
    <text evidence="11">Glucosidase involved in the degradation of cellulosic biomass. Active on lichenan.</text>
</comment>
<organism evidence="15 16">
    <name type="scientific">Desulfobulbus propionicus (strain ATCC 33891 / DSM 2032 / VKM B-1956 / 1pr3)</name>
    <dbReference type="NCBI Taxonomy" id="577650"/>
    <lineage>
        <taxon>Bacteria</taxon>
        <taxon>Pseudomonadati</taxon>
        <taxon>Thermodesulfobacteriota</taxon>
        <taxon>Desulfobulbia</taxon>
        <taxon>Desulfobulbales</taxon>
        <taxon>Desulfobulbaceae</taxon>
        <taxon>Desulfobulbus</taxon>
    </lineage>
</organism>
<evidence type="ECO:0000256" key="13">
    <source>
        <dbReference type="RuleBase" id="RU361153"/>
    </source>
</evidence>
<reference evidence="15 16" key="1">
    <citation type="journal article" date="2011" name="Stand. Genomic Sci.">
        <title>Complete genome sequence of Desulfobulbus propionicus type strain (1pr3).</title>
        <authorList>
            <person name="Pagani I."/>
            <person name="Lapidus A."/>
            <person name="Nolan M."/>
            <person name="Lucas S."/>
            <person name="Hammon N."/>
            <person name="Deshpande S."/>
            <person name="Cheng J.F."/>
            <person name="Chertkov O."/>
            <person name="Davenport K."/>
            <person name="Tapia R."/>
            <person name="Han C."/>
            <person name="Goodwin L."/>
            <person name="Pitluck S."/>
            <person name="Liolios K."/>
            <person name="Mavromatis K."/>
            <person name="Ivanova N."/>
            <person name="Mikhailova N."/>
            <person name="Pati A."/>
            <person name="Chen A."/>
            <person name="Palaniappan K."/>
            <person name="Land M."/>
            <person name="Hauser L."/>
            <person name="Chang Y.J."/>
            <person name="Jeffries C.D."/>
            <person name="Detter J.C."/>
            <person name="Brambilla E."/>
            <person name="Kannan K.P."/>
            <person name="Djao O.D."/>
            <person name="Rohde M."/>
            <person name="Pukall R."/>
            <person name="Spring S."/>
            <person name="Goker M."/>
            <person name="Sikorski J."/>
            <person name="Woyke T."/>
            <person name="Bristow J."/>
            <person name="Eisen J.A."/>
            <person name="Markowitz V."/>
            <person name="Hugenholtz P."/>
            <person name="Kyrpides N.C."/>
            <person name="Klenk H.P."/>
        </authorList>
    </citation>
    <scope>NUCLEOTIDE SEQUENCE [LARGE SCALE GENOMIC DNA]</scope>
    <source>
        <strain evidence="16">ATCC 33891 / DSM 2032 / 1pr3</strain>
    </source>
</reference>
<sequence>MTTPTVHENGDKLRGVNLGGWLVLEKWITPSLFAGLKATDETSYCVELGEAEATRRLHQHWNTFITRDDFAWLRRAGVNAVRLPFGHWLFGKDYPYHRSYGEARHPFVVGGLDIVDKVFEWAGEFGLRVVLDLHAAPGCQNGFDNGGILGVCEWHTKEEYIEHSLDVLERLAERYGEHPALHGIQALNEPRWDIPTELLKRYTLEAYQRIRRHCPPERTTVVFHDGFRDFREYAGFLQEPAFRNVAIDIHRYQCFARDDIDMDIFGHIRKSAVDLRLEADEIIRESGYQVYCGEWSLGLDLKVVSLWAEGPFNHALEAMDEFQMAAAYRGYASAQLLTFEKYAGWFFWTYRTETTPEWSYRDCVEQGFIPDLGRTEQMAGIRAILDRARDLAA</sequence>
<dbReference type="KEGG" id="dpr:Despr_2680"/>
<dbReference type="Gene3D" id="3.20.20.80">
    <property type="entry name" value="Glycosidases"/>
    <property type="match status" value="1"/>
</dbReference>
<dbReference type="GO" id="GO:0009986">
    <property type="term" value="C:cell surface"/>
    <property type="evidence" value="ECO:0007669"/>
    <property type="project" value="TreeGrafter"/>
</dbReference>
<evidence type="ECO:0000256" key="12">
    <source>
        <dbReference type="ARBA" id="ARBA00041260"/>
    </source>
</evidence>
<dbReference type="InterPro" id="IPR050386">
    <property type="entry name" value="Glycosyl_hydrolase_5"/>
</dbReference>
<dbReference type="AlphaFoldDB" id="A0A7U3YNW0"/>
<dbReference type="Pfam" id="PF00150">
    <property type="entry name" value="Cellulase"/>
    <property type="match status" value="1"/>
</dbReference>
<accession>A0A7U3YNW0</accession>
<dbReference type="Proteomes" id="UP000006365">
    <property type="component" value="Chromosome"/>
</dbReference>
<keyword evidence="8" id="KW-0325">Glycoprotein</keyword>
<evidence type="ECO:0000256" key="7">
    <source>
        <dbReference type="ARBA" id="ARBA00023136"/>
    </source>
</evidence>
<dbReference type="EMBL" id="CP002364">
    <property type="protein sequence ID" value="ADW18816.1"/>
    <property type="molecule type" value="Genomic_DNA"/>
</dbReference>
<evidence type="ECO:0000256" key="5">
    <source>
        <dbReference type="ARBA" id="ARBA00022968"/>
    </source>
</evidence>
<feature type="domain" description="Glycoside hydrolase family 5" evidence="14">
    <location>
        <begin position="54"/>
        <end position="298"/>
    </location>
</feature>
<evidence type="ECO:0000256" key="10">
    <source>
        <dbReference type="ARBA" id="ARBA00023316"/>
    </source>
</evidence>
<dbReference type="GO" id="GO:0071555">
    <property type="term" value="P:cell wall organization"/>
    <property type="evidence" value="ECO:0007669"/>
    <property type="project" value="UniProtKB-KW"/>
</dbReference>
<keyword evidence="16" id="KW-1185">Reference proteome</keyword>
<evidence type="ECO:0000256" key="2">
    <source>
        <dbReference type="ARBA" id="ARBA00022475"/>
    </source>
</evidence>
<dbReference type="InterPro" id="IPR001547">
    <property type="entry name" value="Glyco_hydro_5"/>
</dbReference>
<proteinExistence type="inferred from homology"/>
<evidence type="ECO:0000259" key="14">
    <source>
        <dbReference type="Pfam" id="PF00150"/>
    </source>
</evidence>
<dbReference type="GO" id="GO:0005886">
    <property type="term" value="C:plasma membrane"/>
    <property type="evidence" value="ECO:0007669"/>
    <property type="project" value="UniProtKB-SubCell"/>
</dbReference>
<keyword evidence="2" id="KW-1003">Cell membrane</keyword>
<dbReference type="RefSeq" id="WP_015725342.1">
    <property type="nucleotide sequence ID" value="NC_014972.1"/>
</dbReference>
<evidence type="ECO:0000256" key="4">
    <source>
        <dbReference type="ARBA" id="ARBA00022801"/>
    </source>
</evidence>
<evidence type="ECO:0000313" key="15">
    <source>
        <dbReference type="EMBL" id="ADW18816.1"/>
    </source>
</evidence>
<evidence type="ECO:0000313" key="16">
    <source>
        <dbReference type="Proteomes" id="UP000006365"/>
    </source>
</evidence>
<comment type="similarity">
    <text evidence="13">Belongs to the glycosyl hydrolase 5 (cellulase A) family.</text>
</comment>
<keyword evidence="3" id="KW-0812">Transmembrane</keyword>
<keyword evidence="6" id="KW-1133">Transmembrane helix</keyword>
<evidence type="ECO:0000256" key="1">
    <source>
        <dbReference type="ARBA" id="ARBA00004401"/>
    </source>
</evidence>
<dbReference type="InterPro" id="IPR017853">
    <property type="entry name" value="GH"/>
</dbReference>
<name>A0A7U3YNW0_DESPD</name>
<keyword evidence="7" id="KW-0472">Membrane</keyword>
<keyword evidence="4 13" id="KW-0378">Hydrolase</keyword>
<evidence type="ECO:0000256" key="9">
    <source>
        <dbReference type="ARBA" id="ARBA00023295"/>
    </source>
</evidence>
<dbReference type="GO" id="GO:0008422">
    <property type="term" value="F:beta-glucosidase activity"/>
    <property type="evidence" value="ECO:0007669"/>
    <property type="project" value="TreeGrafter"/>
</dbReference>
<evidence type="ECO:0000256" key="6">
    <source>
        <dbReference type="ARBA" id="ARBA00022989"/>
    </source>
</evidence>
<dbReference type="SUPFAM" id="SSF51445">
    <property type="entry name" value="(Trans)glycosidases"/>
    <property type="match status" value="1"/>
</dbReference>
<keyword evidence="9 13" id="KW-0326">Glycosidase</keyword>
<dbReference type="GO" id="GO:0005576">
    <property type="term" value="C:extracellular region"/>
    <property type="evidence" value="ECO:0007669"/>
    <property type="project" value="TreeGrafter"/>
</dbReference>
<evidence type="ECO:0000256" key="8">
    <source>
        <dbReference type="ARBA" id="ARBA00023180"/>
    </source>
</evidence>
<protein>
    <recommendedName>
        <fullName evidence="12">Exo-1,3-beta-glucanase D</fullName>
    </recommendedName>
</protein>
<keyword evidence="10" id="KW-0961">Cell wall biogenesis/degradation</keyword>
<gene>
    <name evidence="15" type="ordered locus">Despr_2680</name>
</gene>
<evidence type="ECO:0000256" key="11">
    <source>
        <dbReference type="ARBA" id="ARBA00037126"/>
    </source>
</evidence>
<dbReference type="GO" id="GO:0009251">
    <property type="term" value="P:glucan catabolic process"/>
    <property type="evidence" value="ECO:0007669"/>
    <property type="project" value="TreeGrafter"/>
</dbReference>
<evidence type="ECO:0000256" key="3">
    <source>
        <dbReference type="ARBA" id="ARBA00022692"/>
    </source>
</evidence>